<keyword evidence="1" id="KW-0489">Methyltransferase</keyword>
<reference evidence="1 2" key="1">
    <citation type="submission" date="2018-05" db="EMBL/GenBank/DDBJ databases">
        <title>Genomic Encyclopedia of Archaeal and Bacterial Type Strains, Phase II (KMG-II): from individual species to whole genera.</title>
        <authorList>
            <person name="Goeker M."/>
        </authorList>
    </citation>
    <scope>NUCLEOTIDE SEQUENCE [LARGE SCALE GENOMIC DNA]</scope>
    <source>
        <strain evidence="1 2">DSM 45184</strain>
    </source>
</reference>
<keyword evidence="1" id="KW-0808">Transferase</keyword>
<dbReference type="GO" id="GO:0032259">
    <property type="term" value="P:methylation"/>
    <property type="evidence" value="ECO:0007669"/>
    <property type="project" value="UniProtKB-KW"/>
</dbReference>
<dbReference type="Pfam" id="PF13578">
    <property type="entry name" value="Methyltransf_24"/>
    <property type="match status" value="1"/>
</dbReference>
<dbReference type="InterPro" id="IPR029063">
    <property type="entry name" value="SAM-dependent_MTases_sf"/>
</dbReference>
<sequence>MAEELTARHVCDLYAEYQDDLRTVRKEQRELRTTSPTMRTQLDDLEAEITYLLIRAGRPATVVEIGSLHGWSTTWILRALRDNGAGALVTHDLIGDARTNVPADLADGRWTFIPGDARRTLHDHRHHIDHLYIDAAHTASFARWFVRDLFPTVRPGTTVSVHDVFHGRRPWPVSEGRVLLNWLAAHGTGHFTASRRAAPAVNRRLRDVKERLGLLTPVHDGRDDPMLFFRMP</sequence>
<comment type="caution">
    <text evidence="1">The sequence shown here is derived from an EMBL/GenBank/DDBJ whole genome shotgun (WGS) entry which is preliminary data.</text>
</comment>
<accession>A0A316FF95</accession>
<keyword evidence="2" id="KW-1185">Reference proteome</keyword>
<dbReference type="Proteomes" id="UP000245697">
    <property type="component" value="Unassembled WGS sequence"/>
</dbReference>
<dbReference type="RefSeq" id="WP_109594288.1">
    <property type="nucleotide sequence ID" value="NZ_BONA01000049.1"/>
</dbReference>
<dbReference type="SUPFAM" id="SSF53335">
    <property type="entry name" value="S-adenosyl-L-methionine-dependent methyltransferases"/>
    <property type="match status" value="1"/>
</dbReference>
<gene>
    <name evidence="1" type="ORF">BC793_108147</name>
</gene>
<organism evidence="1 2">
    <name type="scientific">Actinoplanes xinjiangensis</name>
    <dbReference type="NCBI Taxonomy" id="512350"/>
    <lineage>
        <taxon>Bacteria</taxon>
        <taxon>Bacillati</taxon>
        <taxon>Actinomycetota</taxon>
        <taxon>Actinomycetes</taxon>
        <taxon>Micromonosporales</taxon>
        <taxon>Micromonosporaceae</taxon>
        <taxon>Actinoplanes</taxon>
    </lineage>
</organism>
<proteinExistence type="predicted"/>
<dbReference type="GO" id="GO:0008168">
    <property type="term" value="F:methyltransferase activity"/>
    <property type="evidence" value="ECO:0007669"/>
    <property type="project" value="UniProtKB-KW"/>
</dbReference>
<evidence type="ECO:0000313" key="2">
    <source>
        <dbReference type="Proteomes" id="UP000245697"/>
    </source>
</evidence>
<dbReference type="OrthoDB" id="9799672at2"/>
<name>A0A316FF95_9ACTN</name>
<protein>
    <submittedName>
        <fullName evidence="1">Putative O-methyltransferase YrrM</fullName>
    </submittedName>
</protein>
<dbReference type="EMBL" id="QGGR01000008">
    <property type="protein sequence ID" value="PWK47033.1"/>
    <property type="molecule type" value="Genomic_DNA"/>
</dbReference>
<dbReference type="Gene3D" id="3.40.50.150">
    <property type="entry name" value="Vaccinia Virus protein VP39"/>
    <property type="match status" value="1"/>
</dbReference>
<dbReference type="AlphaFoldDB" id="A0A316FF95"/>
<evidence type="ECO:0000313" key="1">
    <source>
        <dbReference type="EMBL" id="PWK47033.1"/>
    </source>
</evidence>